<evidence type="ECO:0000313" key="2">
    <source>
        <dbReference type="EMBL" id="WMV50232.1"/>
    </source>
</evidence>
<dbReference type="AlphaFoldDB" id="A0AAF0UPZ6"/>
<feature type="domain" description="Retroviral polymerase SH3-like" evidence="1">
    <location>
        <begin position="31"/>
        <end position="93"/>
    </location>
</feature>
<protein>
    <recommendedName>
        <fullName evidence="1">Retroviral polymerase SH3-like domain-containing protein</fullName>
    </recommendedName>
</protein>
<dbReference type="EMBL" id="CP133621">
    <property type="protein sequence ID" value="WMV50232.1"/>
    <property type="molecule type" value="Genomic_DNA"/>
</dbReference>
<accession>A0AAF0UPZ6</accession>
<keyword evidence="3" id="KW-1185">Reference proteome</keyword>
<organism evidence="2 3">
    <name type="scientific">Solanum verrucosum</name>
    <dbReference type="NCBI Taxonomy" id="315347"/>
    <lineage>
        <taxon>Eukaryota</taxon>
        <taxon>Viridiplantae</taxon>
        <taxon>Streptophyta</taxon>
        <taxon>Embryophyta</taxon>
        <taxon>Tracheophyta</taxon>
        <taxon>Spermatophyta</taxon>
        <taxon>Magnoliopsida</taxon>
        <taxon>eudicotyledons</taxon>
        <taxon>Gunneridae</taxon>
        <taxon>Pentapetalae</taxon>
        <taxon>asterids</taxon>
        <taxon>lamiids</taxon>
        <taxon>Solanales</taxon>
        <taxon>Solanaceae</taxon>
        <taxon>Solanoideae</taxon>
        <taxon>Solaneae</taxon>
        <taxon>Solanum</taxon>
    </lineage>
</organism>
<sequence length="262" mass="29652">MPSSSIQNQVPHSILFPQSHLYPIPPRVFGSTCFVHNLAPGKDKLAPRALKCVFLGYSRVQKGYRCYSHDLHRYLMSADVTFFESQPYYPSSDHPDVSMVLPIPQVLPVPTFVESTVTSTSPVVVPPLLTYHRRPRPTLVPDDSCHAPDPAPTADLPPPSQPLALQKNKWLGNNTLQEDFPDLFRIAQDPNSVIAANREGINWDLRFRRNMHDWEVNDLVDLLARLQHCHIIFRKLISSNGDTRKEFILSRKGINSCALETP</sequence>
<evidence type="ECO:0000313" key="3">
    <source>
        <dbReference type="Proteomes" id="UP001234989"/>
    </source>
</evidence>
<proteinExistence type="predicted"/>
<dbReference type="InterPro" id="IPR057670">
    <property type="entry name" value="SH3_retrovirus"/>
</dbReference>
<dbReference type="Proteomes" id="UP001234989">
    <property type="component" value="Chromosome 10"/>
</dbReference>
<gene>
    <name evidence="2" type="ORF">MTR67_043617</name>
</gene>
<evidence type="ECO:0000259" key="1">
    <source>
        <dbReference type="Pfam" id="PF25597"/>
    </source>
</evidence>
<dbReference type="Pfam" id="PF25597">
    <property type="entry name" value="SH3_retrovirus"/>
    <property type="match status" value="1"/>
</dbReference>
<name>A0AAF0UPZ6_SOLVR</name>
<reference evidence="2" key="1">
    <citation type="submission" date="2023-08" db="EMBL/GenBank/DDBJ databases">
        <title>A de novo genome assembly of Solanum verrucosum Schlechtendal, a Mexican diploid species geographically isolated from the other diploid A-genome species in potato relatives.</title>
        <authorList>
            <person name="Hosaka K."/>
        </authorList>
    </citation>
    <scope>NUCLEOTIDE SEQUENCE</scope>
    <source>
        <tissue evidence="2">Young leaves</tissue>
    </source>
</reference>